<dbReference type="RefSeq" id="WP_119369633.1">
    <property type="nucleotide sequence ID" value="NZ_QWLL01000021.1"/>
</dbReference>
<dbReference type="AlphaFoldDB" id="A0A399M891"/>
<evidence type="ECO:0000313" key="1">
    <source>
        <dbReference type="EMBL" id="RII78012.1"/>
    </source>
</evidence>
<dbReference type="EMBL" id="QWLL01000021">
    <property type="protein sequence ID" value="RII78012.1"/>
    <property type="molecule type" value="Genomic_DNA"/>
</dbReference>
<evidence type="ECO:0000313" key="2">
    <source>
        <dbReference type="Proteomes" id="UP000265875"/>
    </source>
</evidence>
<dbReference type="InterPro" id="IPR010353">
    <property type="entry name" value="DmpK"/>
</dbReference>
<proteinExistence type="predicted"/>
<accession>A0A399M891</accession>
<name>A0A399M891_9PSED</name>
<gene>
    <name evidence="1" type="ORF">D0894_10230</name>
</gene>
<dbReference type="Proteomes" id="UP000265875">
    <property type="component" value="Unassembled WGS sequence"/>
</dbReference>
<sequence length="85" mass="9718">MTQTTTAFEQMPRYVRVRSEPDAAFVEFDFAIGYPDLFVELVLPRTAFASFCASNRVRHMDAAMAAAVDADMRKWRYGESRDADE</sequence>
<dbReference type="PIRSF" id="PIRSF000039">
    <property type="entry name" value="Phenol_monooxy_K"/>
    <property type="match status" value="1"/>
</dbReference>
<comment type="caution">
    <text evidence="1">The sequence shown here is derived from an EMBL/GenBank/DDBJ whole genome shotgun (WGS) entry which is preliminary data.</text>
</comment>
<protein>
    <submittedName>
        <fullName evidence="1">Phenol hydroxylase</fullName>
    </submittedName>
</protein>
<reference evidence="1 2" key="1">
    <citation type="submission" date="2018-08" db="EMBL/GenBank/DDBJ databases">
        <title>Draft genome sequence of the cyanotroph, Pseudomonas monteilii BCN3.</title>
        <authorList>
            <person name="Jones L.B."/>
            <person name="Kunz D.A."/>
        </authorList>
    </citation>
    <scope>NUCLEOTIDE SEQUENCE [LARGE SCALE GENOMIC DNA]</scope>
    <source>
        <strain evidence="1 2">BCN3</strain>
    </source>
</reference>
<dbReference type="Pfam" id="PF06099">
    <property type="entry name" value="Phenol_hyd_sub"/>
    <property type="match status" value="1"/>
</dbReference>
<organism evidence="1 2">
    <name type="scientific">Pseudomonas monteilii</name>
    <dbReference type="NCBI Taxonomy" id="76759"/>
    <lineage>
        <taxon>Bacteria</taxon>
        <taxon>Pseudomonadati</taxon>
        <taxon>Pseudomonadota</taxon>
        <taxon>Gammaproteobacteria</taxon>
        <taxon>Pseudomonadales</taxon>
        <taxon>Pseudomonadaceae</taxon>
        <taxon>Pseudomonas</taxon>
    </lineage>
</organism>